<dbReference type="GO" id="GO:0006629">
    <property type="term" value="P:lipid metabolic process"/>
    <property type="evidence" value="ECO:0000318"/>
    <property type="project" value="GO_Central"/>
</dbReference>
<dbReference type="GO" id="GO:0008374">
    <property type="term" value="F:O-acyltransferase activity"/>
    <property type="evidence" value="ECO:0007669"/>
    <property type="project" value="InterPro"/>
</dbReference>
<reference evidence="1" key="1">
    <citation type="submission" date="2006-10" db="EMBL/GenBank/DDBJ databases">
        <authorList>
            <person name="Amadeo P."/>
            <person name="Zhao Q."/>
            <person name="Wortman J."/>
            <person name="Fraser-Liggett C."/>
            <person name="Carlton J."/>
        </authorList>
    </citation>
    <scope>NUCLEOTIDE SEQUENCE</scope>
    <source>
        <strain evidence="1">G3</strain>
    </source>
</reference>
<evidence type="ECO:0000313" key="1">
    <source>
        <dbReference type="EMBL" id="EAY16181.1"/>
    </source>
</evidence>
<dbReference type="VEuPathDB" id="TrichDB:TVAG_340750"/>
<dbReference type="SMR" id="A2DTN4"/>
<dbReference type="AlphaFoldDB" id="A2DTN4"/>
<keyword evidence="2" id="KW-1185">Reference proteome</keyword>
<name>A2DTN4_TRIV3</name>
<dbReference type="KEGG" id="tva:4774189"/>
<accession>A2DTN4</accession>
<organism evidence="1 2">
    <name type="scientific">Trichomonas vaginalis (strain ATCC PRA-98 / G3)</name>
    <dbReference type="NCBI Taxonomy" id="412133"/>
    <lineage>
        <taxon>Eukaryota</taxon>
        <taxon>Metamonada</taxon>
        <taxon>Parabasalia</taxon>
        <taxon>Trichomonadida</taxon>
        <taxon>Trichomonadidae</taxon>
        <taxon>Trichomonas</taxon>
    </lineage>
</organism>
<dbReference type="EMBL" id="DS113245">
    <property type="protein sequence ID" value="EAY16181.1"/>
    <property type="molecule type" value="Genomic_DNA"/>
</dbReference>
<reference evidence="1" key="2">
    <citation type="journal article" date="2007" name="Science">
        <title>Draft genome sequence of the sexually transmitted pathogen Trichomonas vaginalis.</title>
        <authorList>
            <person name="Carlton J.M."/>
            <person name="Hirt R.P."/>
            <person name="Silva J.C."/>
            <person name="Delcher A.L."/>
            <person name="Schatz M."/>
            <person name="Zhao Q."/>
            <person name="Wortman J.R."/>
            <person name="Bidwell S.L."/>
            <person name="Alsmark U.C.M."/>
            <person name="Besteiro S."/>
            <person name="Sicheritz-Ponten T."/>
            <person name="Noel C.J."/>
            <person name="Dacks J.B."/>
            <person name="Foster P.G."/>
            <person name="Simillion C."/>
            <person name="Van de Peer Y."/>
            <person name="Miranda-Saavedra D."/>
            <person name="Barton G.J."/>
            <person name="Westrop G.D."/>
            <person name="Mueller S."/>
            <person name="Dessi D."/>
            <person name="Fiori P.L."/>
            <person name="Ren Q."/>
            <person name="Paulsen I."/>
            <person name="Zhang H."/>
            <person name="Bastida-Corcuera F.D."/>
            <person name="Simoes-Barbosa A."/>
            <person name="Brown M.T."/>
            <person name="Hayes R.D."/>
            <person name="Mukherjee M."/>
            <person name="Okumura C.Y."/>
            <person name="Schneider R."/>
            <person name="Smith A.J."/>
            <person name="Vanacova S."/>
            <person name="Villalvazo M."/>
            <person name="Haas B.J."/>
            <person name="Pertea M."/>
            <person name="Feldblyum T.V."/>
            <person name="Utterback T.R."/>
            <person name="Shu C.L."/>
            <person name="Osoegawa K."/>
            <person name="de Jong P.J."/>
            <person name="Hrdy I."/>
            <person name="Horvathova L."/>
            <person name="Zubacova Z."/>
            <person name="Dolezal P."/>
            <person name="Malik S.B."/>
            <person name="Logsdon J.M. Jr."/>
            <person name="Henze K."/>
            <person name="Gupta A."/>
            <person name="Wang C.C."/>
            <person name="Dunne R.L."/>
            <person name="Upcroft J.A."/>
            <person name="Upcroft P."/>
            <person name="White O."/>
            <person name="Salzberg S.L."/>
            <person name="Tang P."/>
            <person name="Chiu C.-H."/>
            <person name="Lee Y.-S."/>
            <person name="Embley T.M."/>
            <person name="Coombs G.H."/>
            <person name="Mottram J.C."/>
            <person name="Tachezy J."/>
            <person name="Fraser-Liggett C.M."/>
            <person name="Johnson P.J."/>
        </authorList>
    </citation>
    <scope>NUCLEOTIDE SEQUENCE [LARGE SCALE GENOMIC DNA]</scope>
    <source>
        <strain evidence="1">G3</strain>
    </source>
</reference>
<keyword evidence="1" id="KW-0808">Transferase</keyword>
<proteinExistence type="predicted"/>
<dbReference type="InterPro" id="IPR003386">
    <property type="entry name" value="LACT/PDAT_acylTrfase"/>
</dbReference>
<dbReference type="Gene3D" id="3.40.50.1820">
    <property type="entry name" value="alpha/beta hydrolase"/>
    <property type="match status" value="1"/>
</dbReference>
<dbReference type="PANTHER" id="PTHR11440">
    <property type="entry name" value="LECITHIN-CHOLESTEROL ACYLTRANSFERASE-RELATED"/>
    <property type="match status" value="1"/>
</dbReference>
<dbReference type="InterPro" id="IPR029058">
    <property type="entry name" value="AB_hydrolase_fold"/>
</dbReference>
<dbReference type="OrthoDB" id="190846at2759"/>
<keyword evidence="1" id="KW-0012">Acyltransferase</keyword>
<dbReference type="VEuPathDB" id="TrichDB:TVAGG3_1037790"/>
<evidence type="ECO:0000313" key="2">
    <source>
        <dbReference type="Proteomes" id="UP000001542"/>
    </source>
</evidence>
<dbReference type="Pfam" id="PF02450">
    <property type="entry name" value="LCAT"/>
    <property type="match status" value="1"/>
</dbReference>
<dbReference type="Proteomes" id="UP000001542">
    <property type="component" value="Unassembled WGS sequence"/>
</dbReference>
<dbReference type="STRING" id="5722.A2DTN4"/>
<dbReference type="InParanoid" id="A2DTN4"/>
<dbReference type="RefSeq" id="XP_001328404.1">
    <property type="nucleotide sequence ID" value="XM_001328369.1"/>
</dbReference>
<protein>
    <submittedName>
        <fullName evidence="1">Lecithin:cholesterol acyltransferase family protein</fullName>
    </submittedName>
</protein>
<sequence>MLSILCALSSCNKPIVIIPPLYGSNLFITYQNVSGLHSYCTSKVSDKLLWVNPSYAIPPVYNCLFQLLTVYWDNETENYMSRPNTTISVHDFGGDSTVKYIAHGLGGWLRLIESFKSLIQHFKHKGYVVRRDIFAAPFDWRLAVAGLDLFWPNLKNLVEHAYRVNRGQKVTIFGYSCGGFTLQQFLAEHVDQEWKDKYLDRAIFLAPSFGGAGASLPSIYTKTFPIVPIIKNDDLDAMIESMPVVHQHFPNWEIFGDREVIRTPEDNTLYARDVPQFLIDQGKVKGDNIKIMMKAANISSKAPRSPGLPTYIIYNSAVPTDFNLKFKNGYNKDPIVEKTGGDGTVFAAGPEYACNHWTAPVKCLDLYKDSELFEHQPLAANPFVHDIIYHLHTTDKWMHSNTTRKIIRAPLVEITSNNSYTIRNDIRPKKIIMKKVVSEEI</sequence>
<dbReference type="SUPFAM" id="SSF53474">
    <property type="entry name" value="alpha/beta-Hydrolases"/>
    <property type="match status" value="1"/>
</dbReference>
<dbReference type="OMA" id="LAYKMCC"/>
<dbReference type="eggNOG" id="KOG2369">
    <property type="taxonomic scope" value="Eukaryota"/>
</dbReference>
<gene>
    <name evidence="1" type="ORF">TVAG_340750</name>
</gene>